<dbReference type="GO" id="GO:0045893">
    <property type="term" value="P:positive regulation of DNA-templated transcription"/>
    <property type="evidence" value="ECO:0007669"/>
    <property type="project" value="TreeGrafter"/>
</dbReference>
<dbReference type="GO" id="GO:0043565">
    <property type="term" value="F:sequence-specific DNA binding"/>
    <property type="evidence" value="ECO:0007669"/>
    <property type="project" value="TreeGrafter"/>
</dbReference>
<protein>
    <submittedName>
        <fullName evidence="2">Uncharacterized protein</fullName>
    </submittedName>
</protein>
<name>A0AAN5DFA5_9BILA</name>
<evidence type="ECO:0000313" key="2">
    <source>
        <dbReference type="EMBL" id="GMR61057.1"/>
    </source>
</evidence>
<dbReference type="InterPro" id="IPR051577">
    <property type="entry name" value="MRF-like"/>
</dbReference>
<feature type="non-terminal residue" evidence="2">
    <location>
        <position position="315"/>
    </location>
</feature>
<proteinExistence type="predicted"/>
<dbReference type="GO" id="GO:0005634">
    <property type="term" value="C:nucleus"/>
    <property type="evidence" value="ECO:0007669"/>
    <property type="project" value="TreeGrafter"/>
</dbReference>
<sequence>MAHNPQRPHRNNQPGPRPALNFNAHGWRTWREAYDENNNGVNFRMEARADKGISFSSENGCFVNGNAQRFQLSVSIEIVHTAAFVLVNGEPQRIASMQLVFCGVNSGTPAREVEIYQNSKDGARARRRPVQLTDLPAGQVTKVTVPNLLFSRFTSNFPRLGTAPHPDQEYFRIHVRLTAVTEDGESHILYSMASASVIVKEERRAMSHKLHPPISFSRYFEDSWLQTHDEQQQLMTPYNIFIAANLGFEHAEEAGCYATNNSEHFQITVHIDNDNQLPAVFVCENGNLKRIAKTMLKICGIKEDNHADEVDVRQR</sequence>
<dbReference type="PANTHER" id="PTHR13029">
    <property type="match status" value="1"/>
</dbReference>
<feature type="compositionally biased region" description="Basic residues" evidence="1">
    <location>
        <begin position="1"/>
        <end position="10"/>
    </location>
</feature>
<reference evidence="3" key="1">
    <citation type="submission" date="2022-10" db="EMBL/GenBank/DDBJ databases">
        <title>Genome assembly of Pristionchus species.</title>
        <authorList>
            <person name="Yoshida K."/>
            <person name="Sommer R.J."/>
        </authorList>
    </citation>
    <scope>NUCLEOTIDE SEQUENCE [LARGE SCALE GENOMIC DNA]</scope>
    <source>
        <strain evidence="3">RS5460</strain>
    </source>
</reference>
<dbReference type="Proteomes" id="UP001328107">
    <property type="component" value="Unassembled WGS sequence"/>
</dbReference>
<evidence type="ECO:0000313" key="3">
    <source>
        <dbReference type="Proteomes" id="UP001328107"/>
    </source>
</evidence>
<dbReference type="GO" id="GO:0005789">
    <property type="term" value="C:endoplasmic reticulum membrane"/>
    <property type="evidence" value="ECO:0007669"/>
    <property type="project" value="TreeGrafter"/>
</dbReference>
<evidence type="ECO:0000256" key="1">
    <source>
        <dbReference type="SAM" id="MobiDB-lite"/>
    </source>
</evidence>
<dbReference type="EMBL" id="BTRK01000006">
    <property type="protein sequence ID" value="GMR61057.1"/>
    <property type="molecule type" value="Genomic_DNA"/>
</dbReference>
<dbReference type="PANTHER" id="PTHR13029:SF18">
    <property type="entry name" value="MYELIN REGULATORY FACTOR HOMOLOG 1"/>
    <property type="match status" value="1"/>
</dbReference>
<gene>
    <name evidence="2" type="ORF">PMAYCL1PPCAC_31252</name>
</gene>
<dbReference type="AlphaFoldDB" id="A0AAN5DFA5"/>
<organism evidence="2 3">
    <name type="scientific">Pristionchus mayeri</name>
    <dbReference type="NCBI Taxonomy" id="1317129"/>
    <lineage>
        <taxon>Eukaryota</taxon>
        <taxon>Metazoa</taxon>
        <taxon>Ecdysozoa</taxon>
        <taxon>Nematoda</taxon>
        <taxon>Chromadorea</taxon>
        <taxon>Rhabditida</taxon>
        <taxon>Rhabditina</taxon>
        <taxon>Diplogasteromorpha</taxon>
        <taxon>Diplogasteroidea</taxon>
        <taxon>Neodiplogasteridae</taxon>
        <taxon>Pristionchus</taxon>
    </lineage>
</organism>
<feature type="region of interest" description="Disordered" evidence="1">
    <location>
        <begin position="1"/>
        <end position="20"/>
    </location>
</feature>
<accession>A0AAN5DFA5</accession>
<dbReference type="GO" id="GO:0003700">
    <property type="term" value="F:DNA-binding transcription factor activity"/>
    <property type="evidence" value="ECO:0007669"/>
    <property type="project" value="TreeGrafter"/>
</dbReference>
<comment type="caution">
    <text evidence="2">The sequence shown here is derived from an EMBL/GenBank/DDBJ whole genome shotgun (WGS) entry which is preliminary data.</text>
</comment>
<dbReference type="GO" id="GO:0016540">
    <property type="term" value="P:protein autoprocessing"/>
    <property type="evidence" value="ECO:0007669"/>
    <property type="project" value="TreeGrafter"/>
</dbReference>
<keyword evidence="3" id="KW-1185">Reference proteome</keyword>